<dbReference type="Proteomes" id="UP000000211">
    <property type="component" value="Chromosome"/>
</dbReference>
<accession>K7RKI4</accession>
<reference evidence="14 15" key="1">
    <citation type="journal article" date="2013" name="Genome Announc.">
        <title>Whole Genome Sequencing of Thermus oshimai JL-2 and Thermus thermophilus JL-18, Incomplete Denitrifiers from the United States Great Basin.</title>
        <authorList>
            <person name="Murugapiran S.K."/>
            <person name="Huntemann M."/>
            <person name="Wei C.L."/>
            <person name="Han J."/>
            <person name="Detter J.C."/>
            <person name="Han C.S."/>
            <person name="Erkkila T.H."/>
            <person name="Teshima H."/>
            <person name="Chen A."/>
            <person name="Kyrpides N."/>
            <person name="Mavrommatis K."/>
            <person name="Markowitz V."/>
            <person name="Szeto E."/>
            <person name="Ivanova N."/>
            <person name="Pagani I."/>
            <person name="Lam J."/>
            <person name="McDonald A.I."/>
            <person name="Dodsworth J.A."/>
            <person name="Pati A."/>
            <person name="Goodwin L."/>
            <person name="Peters L."/>
            <person name="Pitluck S."/>
            <person name="Woyke T."/>
            <person name="Hedlund B.P."/>
        </authorList>
    </citation>
    <scope>NUCLEOTIDE SEQUENCE</scope>
    <source>
        <strain evidence="14 15">JL-2</strain>
    </source>
</reference>
<dbReference type="Pfam" id="PF04055">
    <property type="entry name" value="Radical_SAM"/>
    <property type="match status" value="1"/>
</dbReference>
<comment type="caution">
    <text evidence="12">Lacks conserved residue(s) required for the propagation of feature annotation.</text>
</comment>
<evidence type="ECO:0000256" key="6">
    <source>
        <dbReference type="ARBA" id="ARBA00022679"/>
    </source>
</evidence>
<evidence type="ECO:0000256" key="2">
    <source>
        <dbReference type="ARBA" id="ARBA00022485"/>
    </source>
</evidence>
<dbReference type="OrthoDB" id="9793973at2"/>
<dbReference type="eggNOG" id="COG0820">
    <property type="taxonomic scope" value="Bacteria"/>
</dbReference>
<evidence type="ECO:0000256" key="4">
    <source>
        <dbReference type="ARBA" id="ARBA00022552"/>
    </source>
</evidence>
<comment type="cofactor">
    <cofactor evidence="12">
        <name>[4Fe-4S] cluster</name>
        <dbReference type="ChEBI" id="CHEBI:49883"/>
    </cofactor>
    <text evidence="12">Binds 1 [4Fe-4S] cluster. The cluster is coordinated with 3 cysteines and an exchangeable S-adenosyl-L-methionine.</text>
</comment>
<dbReference type="InterPro" id="IPR058240">
    <property type="entry name" value="rSAM_sf"/>
</dbReference>
<dbReference type="GO" id="GO:0051539">
    <property type="term" value="F:4 iron, 4 sulfur cluster binding"/>
    <property type="evidence" value="ECO:0007669"/>
    <property type="project" value="UniProtKB-UniRule"/>
</dbReference>
<keyword evidence="4 12" id="KW-0698">rRNA processing</keyword>
<dbReference type="PROSITE" id="PS51918">
    <property type="entry name" value="RADICAL_SAM"/>
    <property type="match status" value="1"/>
</dbReference>
<comment type="similarity">
    <text evidence="12">Belongs to the radical SAM superfamily. RlmN family.</text>
</comment>
<evidence type="ECO:0000256" key="9">
    <source>
        <dbReference type="ARBA" id="ARBA00022723"/>
    </source>
</evidence>
<keyword evidence="9 12" id="KW-0479">Metal-binding</keyword>
<sequence>MADDARPFRPEALPMKPILELAPEELPGEGYRKAQIAHWLYARGVREFSEMTDLPKGLREALAQEWRISEFALVEAYPSRDGSVKYLFTLLDGKKTEAVYMPYENRKTVCLSSMVGCPAGCTFCATGALGFGRNLTAAEILDQLLAIAYHQGISPREIRNVVLMGMGEPLLNLTNVLKAVRTLLHPKGLAMSPRRITLSTVGIPRGIYRLAEEDLGIRLALSLHAPDDETRKKIIPTAHRYPIAEIMEAVRAYYAKTKRRVTFEYTLLQGLNDHPWQARLLSRLLKGLSAHVNLIPFNPWPGAPVKGTPKAGILAFAEELKRQGIPTSVRFSRGQDVGAACGQLALRTPQALTFKPLPEDAGR</sequence>
<evidence type="ECO:0000313" key="14">
    <source>
        <dbReference type="EMBL" id="AFV76932.1"/>
    </source>
</evidence>
<keyword evidence="11 12" id="KW-0411">Iron-sulfur</keyword>
<dbReference type="PIRSF" id="PIRSF006004">
    <property type="entry name" value="CHP00048"/>
    <property type="match status" value="1"/>
</dbReference>
<dbReference type="Gene3D" id="1.10.150.530">
    <property type="match status" value="1"/>
</dbReference>
<evidence type="ECO:0000259" key="13">
    <source>
        <dbReference type="PROSITE" id="PS51918"/>
    </source>
</evidence>
<name>K7RKI4_THEOS</name>
<dbReference type="SFLD" id="SFLDF00275">
    <property type="entry name" value="adenosine_C2_methyltransferase"/>
    <property type="match status" value="1"/>
</dbReference>
<dbReference type="InterPro" id="IPR027492">
    <property type="entry name" value="RNA_MTrfase_RlmN"/>
</dbReference>
<feature type="binding site" evidence="12">
    <location>
        <position position="124"/>
    </location>
    <ligand>
        <name>[4Fe-4S] cluster</name>
        <dbReference type="ChEBI" id="CHEBI:49883"/>
        <note>4Fe-4S-S-AdoMet</note>
    </ligand>
</feature>
<feature type="binding site" evidence="12">
    <location>
        <position position="121"/>
    </location>
    <ligand>
        <name>[4Fe-4S] cluster</name>
        <dbReference type="ChEBI" id="CHEBI:49883"/>
        <note>4Fe-4S-S-AdoMet</note>
    </ligand>
</feature>
<dbReference type="CDD" id="cd01335">
    <property type="entry name" value="Radical_SAM"/>
    <property type="match status" value="1"/>
</dbReference>
<comment type="function">
    <text evidence="12">Specifically methylates position 2 of adenine 2503 in 23S rRNA and position 2 of adenine 37 in tRNAs.</text>
</comment>
<dbReference type="KEGG" id="tos:Theos_1922"/>
<dbReference type="GO" id="GO:0030488">
    <property type="term" value="P:tRNA methylation"/>
    <property type="evidence" value="ECO:0007669"/>
    <property type="project" value="UniProtKB-UniRule"/>
</dbReference>
<dbReference type="PATRIC" id="fig|751945.3.peg.1881"/>
<comment type="catalytic activity">
    <reaction evidence="12">
        <text>adenosine(2503) in 23S rRNA + 2 reduced [2Fe-2S]-[ferredoxin] + 2 S-adenosyl-L-methionine = 2-methyladenosine(2503) in 23S rRNA + 5'-deoxyadenosine + L-methionine + 2 oxidized [2Fe-2S]-[ferredoxin] + S-adenosyl-L-homocysteine</text>
        <dbReference type="Rhea" id="RHEA:42916"/>
        <dbReference type="Rhea" id="RHEA-COMP:10000"/>
        <dbReference type="Rhea" id="RHEA-COMP:10001"/>
        <dbReference type="Rhea" id="RHEA-COMP:10152"/>
        <dbReference type="Rhea" id="RHEA-COMP:10282"/>
        <dbReference type="ChEBI" id="CHEBI:17319"/>
        <dbReference type="ChEBI" id="CHEBI:33737"/>
        <dbReference type="ChEBI" id="CHEBI:33738"/>
        <dbReference type="ChEBI" id="CHEBI:57844"/>
        <dbReference type="ChEBI" id="CHEBI:57856"/>
        <dbReference type="ChEBI" id="CHEBI:59789"/>
        <dbReference type="ChEBI" id="CHEBI:74411"/>
        <dbReference type="ChEBI" id="CHEBI:74497"/>
        <dbReference type="EC" id="2.1.1.192"/>
    </reaction>
</comment>
<evidence type="ECO:0000256" key="1">
    <source>
        <dbReference type="ARBA" id="ARBA00004496"/>
    </source>
</evidence>
<feature type="binding site" evidence="12">
    <location>
        <begin position="167"/>
        <end position="168"/>
    </location>
    <ligand>
        <name>S-adenosyl-L-methionine</name>
        <dbReference type="ChEBI" id="CHEBI:59789"/>
    </ligand>
</feature>
<dbReference type="InterPro" id="IPR007197">
    <property type="entry name" value="rSAM"/>
</dbReference>
<keyword evidence="3 12" id="KW-0963">Cytoplasm</keyword>
<dbReference type="GO" id="GO:0002935">
    <property type="term" value="F:tRNA (adenine(37)-C2)-methyltransferase activity"/>
    <property type="evidence" value="ECO:0007669"/>
    <property type="project" value="UniProtKB-UniRule"/>
</dbReference>
<dbReference type="SUPFAM" id="SSF102114">
    <property type="entry name" value="Radical SAM enzymes"/>
    <property type="match status" value="1"/>
</dbReference>
<gene>
    <name evidence="12" type="primary">rlmN</name>
    <name evidence="14" type="ORF">Theos_1922</name>
</gene>
<feature type="domain" description="Radical SAM core" evidence="13">
    <location>
        <begin position="103"/>
        <end position="336"/>
    </location>
</feature>
<dbReference type="GO" id="GO:0005737">
    <property type="term" value="C:cytoplasm"/>
    <property type="evidence" value="ECO:0007669"/>
    <property type="project" value="UniProtKB-SubCell"/>
</dbReference>
<dbReference type="InterPro" id="IPR013785">
    <property type="entry name" value="Aldolase_TIM"/>
</dbReference>
<keyword evidence="8 12" id="KW-0819">tRNA processing</keyword>
<feature type="binding site" evidence="12">
    <location>
        <position position="298"/>
    </location>
    <ligand>
        <name>S-adenosyl-L-methionine</name>
        <dbReference type="ChEBI" id="CHEBI:59789"/>
    </ligand>
</feature>
<dbReference type="PANTHER" id="PTHR30544">
    <property type="entry name" value="23S RRNA METHYLTRANSFERASE"/>
    <property type="match status" value="1"/>
</dbReference>
<dbReference type="InterPro" id="IPR048641">
    <property type="entry name" value="RlmN_N"/>
</dbReference>
<keyword evidence="10 12" id="KW-0408">Iron</keyword>
<comment type="subcellular location">
    <subcellularLocation>
        <location evidence="1 12">Cytoplasm</location>
    </subcellularLocation>
</comment>
<evidence type="ECO:0000313" key="15">
    <source>
        <dbReference type="Proteomes" id="UP000000211"/>
    </source>
</evidence>
<dbReference type="GO" id="GO:0070040">
    <property type="term" value="F:rRNA (adenine(2503)-C2-)-methyltransferase activity"/>
    <property type="evidence" value="ECO:0007669"/>
    <property type="project" value="UniProtKB-UniRule"/>
</dbReference>
<keyword evidence="12" id="KW-1015">Disulfide bond</keyword>
<dbReference type="GO" id="GO:0000049">
    <property type="term" value="F:tRNA binding"/>
    <property type="evidence" value="ECO:0007669"/>
    <property type="project" value="UniProtKB-UniRule"/>
</dbReference>
<dbReference type="InterPro" id="IPR004383">
    <property type="entry name" value="rRNA_lsu_MTrfase_RlmN/Cfr"/>
</dbReference>
<organism evidence="14 15">
    <name type="scientific">Thermus oshimai JL-2</name>
    <dbReference type="NCBI Taxonomy" id="751945"/>
    <lineage>
        <taxon>Bacteria</taxon>
        <taxon>Thermotogati</taxon>
        <taxon>Deinococcota</taxon>
        <taxon>Deinococci</taxon>
        <taxon>Thermales</taxon>
        <taxon>Thermaceae</taxon>
        <taxon>Thermus</taxon>
    </lineage>
</organism>
<dbReference type="Gene3D" id="3.20.20.70">
    <property type="entry name" value="Aldolase class I"/>
    <property type="match status" value="1"/>
</dbReference>
<keyword evidence="2 12" id="KW-0004">4Fe-4S</keyword>
<feature type="binding site" evidence="12">
    <location>
        <position position="199"/>
    </location>
    <ligand>
        <name>S-adenosyl-L-methionine</name>
        <dbReference type="ChEBI" id="CHEBI:59789"/>
    </ligand>
</feature>
<feature type="active site" description="S-methylcysteine intermediate" evidence="12">
    <location>
        <position position="341"/>
    </location>
</feature>
<evidence type="ECO:0000256" key="5">
    <source>
        <dbReference type="ARBA" id="ARBA00022603"/>
    </source>
</evidence>
<dbReference type="GO" id="GO:0019843">
    <property type="term" value="F:rRNA binding"/>
    <property type="evidence" value="ECO:0007669"/>
    <property type="project" value="UniProtKB-UniRule"/>
</dbReference>
<comment type="catalytic activity">
    <reaction evidence="12">
        <text>adenosine(37) in tRNA + 2 reduced [2Fe-2S]-[ferredoxin] + 2 S-adenosyl-L-methionine = 2-methyladenosine(37) in tRNA + 5'-deoxyadenosine + L-methionine + 2 oxidized [2Fe-2S]-[ferredoxin] + S-adenosyl-L-homocysteine</text>
        <dbReference type="Rhea" id="RHEA:43332"/>
        <dbReference type="Rhea" id="RHEA-COMP:10000"/>
        <dbReference type="Rhea" id="RHEA-COMP:10001"/>
        <dbReference type="Rhea" id="RHEA-COMP:10162"/>
        <dbReference type="Rhea" id="RHEA-COMP:10485"/>
        <dbReference type="ChEBI" id="CHEBI:17319"/>
        <dbReference type="ChEBI" id="CHEBI:33737"/>
        <dbReference type="ChEBI" id="CHEBI:33738"/>
        <dbReference type="ChEBI" id="CHEBI:57844"/>
        <dbReference type="ChEBI" id="CHEBI:57856"/>
        <dbReference type="ChEBI" id="CHEBI:59789"/>
        <dbReference type="ChEBI" id="CHEBI:74411"/>
        <dbReference type="ChEBI" id="CHEBI:74497"/>
        <dbReference type="EC" id="2.1.1.192"/>
    </reaction>
</comment>
<keyword evidence="7 12" id="KW-0949">S-adenosyl-L-methionine</keyword>
<proteinExistence type="inferred from homology"/>
<keyword evidence="6 12" id="KW-0808">Transferase</keyword>
<dbReference type="NCBIfam" id="TIGR00048">
    <property type="entry name" value="rRNA_mod_RlmN"/>
    <property type="match status" value="1"/>
</dbReference>
<keyword evidence="15" id="KW-1185">Reference proteome</keyword>
<evidence type="ECO:0000256" key="12">
    <source>
        <dbReference type="HAMAP-Rule" id="MF_01849"/>
    </source>
</evidence>
<protein>
    <recommendedName>
        <fullName evidence="12">Probable dual-specificity RNA methyltransferase RlmN</fullName>
        <ecNumber evidence="12">2.1.1.192</ecNumber>
    </recommendedName>
    <alternativeName>
        <fullName evidence="12">23S rRNA (adenine(2503)-C(2))-methyltransferase</fullName>
    </alternativeName>
    <alternativeName>
        <fullName evidence="12">23S rRNA m2A2503 methyltransferase</fullName>
    </alternativeName>
    <alternativeName>
        <fullName evidence="12">Ribosomal RNA large subunit methyltransferase N</fullName>
    </alternativeName>
    <alternativeName>
        <fullName evidence="12">tRNA (adenine(37)-C(2))-methyltransferase</fullName>
    </alternativeName>
    <alternativeName>
        <fullName evidence="12">tRNA m2A37 methyltransferase</fullName>
    </alternativeName>
</protein>
<feature type="binding site" evidence="12">
    <location>
        <begin position="222"/>
        <end position="224"/>
    </location>
    <ligand>
        <name>S-adenosyl-L-methionine</name>
        <dbReference type="ChEBI" id="CHEBI:59789"/>
    </ligand>
</feature>
<dbReference type="HOGENOM" id="CLU_029101_0_2_0"/>
<dbReference type="RefSeq" id="WP_016330111.1">
    <property type="nucleotide sequence ID" value="NC_019386.1"/>
</dbReference>
<dbReference type="Pfam" id="PF21016">
    <property type="entry name" value="RlmN_N"/>
    <property type="match status" value="1"/>
</dbReference>
<dbReference type="GO" id="GO:0070475">
    <property type="term" value="P:rRNA base methylation"/>
    <property type="evidence" value="ECO:0007669"/>
    <property type="project" value="UniProtKB-UniRule"/>
</dbReference>
<evidence type="ECO:0000256" key="3">
    <source>
        <dbReference type="ARBA" id="ARBA00022490"/>
    </source>
</evidence>
<evidence type="ECO:0000256" key="7">
    <source>
        <dbReference type="ARBA" id="ARBA00022691"/>
    </source>
</evidence>
<dbReference type="InterPro" id="IPR040072">
    <property type="entry name" value="Methyltransferase_A"/>
</dbReference>
<dbReference type="PANTHER" id="PTHR30544:SF5">
    <property type="entry name" value="RADICAL SAM CORE DOMAIN-CONTAINING PROTEIN"/>
    <property type="match status" value="1"/>
</dbReference>
<dbReference type="SFLD" id="SFLDS00029">
    <property type="entry name" value="Radical_SAM"/>
    <property type="match status" value="1"/>
</dbReference>
<comment type="miscellaneous">
    <text evidence="12">Reaction proceeds by a ping-pong mechanism involving intermediate methylation of a conserved cysteine residue.</text>
</comment>
<dbReference type="STRING" id="751945.Theos_1922"/>
<feature type="active site" description="Proton acceptor" evidence="12">
    <location>
        <position position="97"/>
    </location>
</feature>
<dbReference type="AlphaFoldDB" id="K7RKI4"/>
<evidence type="ECO:0000256" key="8">
    <source>
        <dbReference type="ARBA" id="ARBA00022694"/>
    </source>
</evidence>
<dbReference type="FunFam" id="3.20.20.70:FF:000014">
    <property type="entry name" value="Probable dual-specificity RNA methyltransferase RlmN"/>
    <property type="match status" value="1"/>
</dbReference>
<dbReference type="HAMAP" id="MF_01849">
    <property type="entry name" value="RNA_methyltr_RlmN"/>
    <property type="match status" value="1"/>
</dbReference>
<evidence type="ECO:0000256" key="11">
    <source>
        <dbReference type="ARBA" id="ARBA00023014"/>
    </source>
</evidence>
<dbReference type="EMBL" id="CP003249">
    <property type="protein sequence ID" value="AFV76932.1"/>
    <property type="molecule type" value="Genomic_DNA"/>
</dbReference>
<dbReference type="SFLD" id="SFLDG01062">
    <property type="entry name" value="methyltransferase_(Class_A)"/>
    <property type="match status" value="1"/>
</dbReference>
<keyword evidence="5 12" id="KW-0489">Methyltransferase</keyword>
<dbReference type="EC" id="2.1.1.192" evidence="12"/>
<evidence type="ECO:0000256" key="10">
    <source>
        <dbReference type="ARBA" id="ARBA00023004"/>
    </source>
</evidence>
<dbReference type="GO" id="GO:0046872">
    <property type="term" value="F:metal ion binding"/>
    <property type="evidence" value="ECO:0007669"/>
    <property type="project" value="UniProtKB-KW"/>
</dbReference>
<feature type="binding site" evidence="12">
    <location>
        <position position="117"/>
    </location>
    <ligand>
        <name>[4Fe-4S] cluster</name>
        <dbReference type="ChEBI" id="CHEBI:49883"/>
        <note>4Fe-4S-S-AdoMet</note>
    </ligand>
</feature>